<feature type="domain" description="RNase H type-1" evidence="1">
    <location>
        <begin position="129"/>
        <end position="191"/>
    </location>
</feature>
<dbReference type="InterPro" id="IPR052929">
    <property type="entry name" value="RNase_H-like_EbsB-rel"/>
</dbReference>
<dbReference type="Proteomes" id="UP000823674">
    <property type="component" value="Chromosome A08"/>
</dbReference>
<accession>A0ABQ7LWV0</accession>
<dbReference type="Gene3D" id="3.30.420.10">
    <property type="entry name" value="Ribonuclease H-like superfamily/Ribonuclease H"/>
    <property type="match status" value="1"/>
</dbReference>
<dbReference type="InterPro" id="IPR036397">
    <property type="entry name" value="RNaseH_sf"/>
</dbReference>
<keyword evidence="3" id="KW-1185">Reference proteome</keyword>
<protein>
    <recommendedName>
        <fullName evidence="1">RNase H type-1 domain-containing protein</fullName>
    </recommendedName>
</protein>
<dbReference type="InterPro" id="IPR002156">
    <property type="entry name" value="RNaseH_domain"/>
</dbReference>
<evidence type="ECO:0000259" key="1">
    <source>
        <dbReference type="Pfam" id="PF13456"/>
    </source>
</evidence>
<dbReference type="EMBL" id="JADBGQ010000007">
    <property type="protein sequence ID" value="KAG5390747.1"/>
    <property type="molecule type" value="Genomic_DNA"/>
</dbReference>
<sequence>MPTKSPLEAEACSLLMAVQEVWKLRYKYVAFMTDCKQLRDELHQQMAEQTIFNVPNTEASSMIRVIVAMAMKFSFTFHCVPRTLTRNVDVMAKEARQGQKTYASRSPHCRPTCTSYKILFIFCFATFNITTIWLRSDCKGLIQAITTNHRSVELFGVLADIESIISTAFLSFHASFLPRSQNGPADSFAKTSVLGLGPH</sequence>
<evidence type="ECO:0000313" key="3">
    <source>
        <dbReference type="Proteomes" id="UP000823674"/>
    </source>
</evidence>
<dbReference type="PANTHER" id="PTHR47074">
    <property type="entry name" value="BNAC02G40300D PROTEIN"/>
    <property type="match status" value="1"/>
</dbReference>
<name>A0ABQ7LWV0_BRACM</name>
<evidence type="ECO:0000313" key="2">
    <source>
        <dbReference type="EMBL" id="KAG5390747.1"/>
    </source>
</evidence>
<feature type="domain" description="RNase H type-1" evidence="1">
    <location>
        <begin position="3"/>
        <end position="95"/>
    </location>
</feature>
<gene>
    <name evidence="2" type="primary">A08p038830.1_BraROA</name>
    <name evidence="2" type="ORF">IGI04_032288</name>
</gene>
<proteinExistence type="predicted"/>
<dbReference type="Pfam" id="PF13456">
    <property type="entry name" value="RVT_3"/>
    <property type="match status" value="2"/>
</dbReference>
<dbReference type="PANTHER" id="PTHR47074:SF49">
    <property type="entry name" value="POLYNUCLEOTIDYL TRANSFERASE, RIBONUCLEASE H-LIKE SUPERFAMILY PROTEIN"/>
    <property type="match status" value="1"/>
</dbReference>
<reference evidence="2 3" key="1">
    <citation type="submission" date="2021-03" db="EMBL/GenBank/DDBJ databases">
        <authorList>
            <person name="King G.J."/>
            <person name="Bancroft I."/>
            <person name="Baten A."/>
            <person name="Bloomfield J."/>
            <person name="Borpatragohain P."/>
            <person name="He Z."/>
            <person name="Irish N."/>
            <person name="Irwin J."/>
            <person name="Liu K."/>
            <person name="Mauleon R.P."/>
            <person name="Moore J."/>
            <person name="Morris R."/>
            <person name="Ostergaard L."/>
            <person name="Wang B."/>
            <person name="Wells R."/>
        </authorList>
    </citation>
    <scope>NUCLEOTIDE SEQUENCE [LARGE SCALE GENOMIC DNA]</scope>
    <source>
        <strain evidence="2">R-o-18</strain>
        <tissue evidence="2">Leaf</tissue>
    </source>
</reference>
<comment type="caution">
    <text evidence="2">The sequence shown here is derived from an EMBL/GenBank/DDBJ whole genome shotgun (WGS) entry which is preliminary data.</text>
</comment>
<organism evidence="2 3">
    <name type="scientific">Brassica rapa subsp. trilocularis</name>
    <dbReference type="NCBI Taxonomy" id="1813537"/>
    <lineage>
        <taxon>Eukaryota</taxon>
        <taxon>Viridiplantae</taxon>
        <taxon>Streptophyta</taxon>
        <taxon>Embryophyta</taxon>
        <taxon>Tracheophyta</taxon>
        <taxon>Spermatophyta</taxon>
        <taxon>Magnoliopsida</taxon>
        <taxon>eudicotyledons</taxon>
        <taxon>Gunneridae</taxon>
        <taxon>Pentapetalae</taxon>
        <taxon>rosids</taxon>
        <taxon>malvids</taxon>
        <taxon>Brassicales</taxon>
        <taxon>Brassicaceae</taxon>
        <taxon>Brassiceae</taxon>
        <taxon>Brassica</taxon>
    </lineage>
</organism>